<evidence type="ECO:0000256" key="5">
    <source>
        <dbReference type="RuleBase" id="RU361155"/>
    </source>
</evidence>
<dbReference type="SUPFAM" id="SSF52540">
    <property type="entry name" value="P-loop containing nucleoside triphosphate hydrolases"/>
    <property type="match status" value="1"/>
</dbReference>
<evidence type="ECO:0000256" key="4">
    <source>
        <dbReference type="ARBA" id="ARBA00022679"/>
    </source>
</evidence>
<evidence type="ECO:0000259" key="6">
    <source>
        <dbReference type="Pfam" id="PF00685"/>
    </source>
</evidence>
<dbReference type="InterPro" id="IPR000863">
    <property type="entry name" value="Sulfotransferase_dom"/>
</dbReference>
<gene>
    <name evidence="7" type="ORF">GDO54_010841</name>
</gene>
<dbReference type="GO" id="GO:0008146">
    <property type="term" value="F:sulfotransferase activity"/>
    <property type="evidence" value="ECO:0007669"/>
    <property type="project" value="InterPro"/>
</dbReference>
<organism evidence="7 8">
    <name type="scientific">Pyxicephalus adspersus</name>
    <name type="common">African bullfrog</name>
    <dbReference type="NCBI Taxonomy" id="30357"/>
    <lineage>
        <taxon>Eukaryota</taxon>
        <taxon>Metazoa</taxon>
        <taxon>Chordata</taxon>
        <taxon>Craniata</taxon>
        <taxon>Vertebrata</taxon>
        <taxon>Euteleostomi</taxon>
        <taxon>Amphibia</taxon>
        <taxon>Batrachia</taxon>
        <taxon>Anura</taxon>
        <taxon>Neobatrachia</taxon>
        <taxon>Ranoidea</taxon>
        <taxon>Pyxicephalidae</taxon>
        <taxon>Pyxicephalinae</taxon>
        <taxon>Pyxicephalus</taxon>
    </lineage>
</organism>
<comment type="similarity">
    <text evidence="2 5">Belongs to the sulfotransferase 1 family.</text>
</comment>
<evidence type="ECO:0000313" key="7">
    <source>
        <dbReference type="EMBL" id="DBA26600.1"/>
    </source>
</evidence>
<evidence type="ECO:0000256" key="2">
    <source>
        <dbReference type="ARBA" id="ARBA00005771"/>
    </source>
</evidence>
<feature type="domain" description="Sulfotransferase" evidence="6">
    <location>
        <begin position="42"/>
        <end position="286"/>
    </location>
</feature>
<proteinExistence type="inferred from homology"/>
<sequence length="303" mass="36424">MNQKSLEEALNSFMFEYKGIYFYTGSTTPEIIDSLEHMEIRDSDVFLVTYPKSGTIWTQQVLNLIMHERHRNGLEHIDNMTRAPWIEYNLHNDAFNSRQSPRLFTSHLPYYLMPKDLRFKRAKIIYVYRNPKDVLVSFYHFHKLYQKLEVTLEWETFLGLFLSGRVLHGSWFDHIKGWYTHKEDYNILFMTYEELKKDLRSAVIKICNFLDIKLNDDAVDTVVDKSSFKNMKQDPLANYKFISEKFLDFEKGEFLRKGTIGDWKNRMTVAQNEKFDKVYMEKMKDLPIKFFWDINDEEQSLLE</sequence>
<dbReference type="GO" id="GO:0005737">
    <property type="term" value="C:cytoplasm"/>
    <property type="evidence" value="ECO:0007669"/>
    <property type="project" value="UniProtKB-SubCell"/>
</dbReference>
<accession>A0AAV3ANK7</accession>
<dbReference type="Pfam" id="PF00685">
    <property type="entry name" value="Sulfotransfer_1"/>
    <property type="match status" value="1"/>
</dbReference>
<protein>
    <recommendedName>
        <fullName evidence="5">Sulfotransferase</fullName>
        <ecNumber evidence="5">2.8.2.-</ecNumber>
    </recommendedName>
</protein>
<dbReference type="EMBL" id="DYDO01000004">
    <property type="protein sequence ID" value="DBA26600.1"/>
    <property type="molecule type" value="Genomic_DNA"/>
</dbReference>
<comment type="caution">
    <text evidence="7">The sequence shown here is derived from an EMBL/GenBank/DDBJ whole genome shotgun (WGS) entry which is preliminary data.</text>
</comment>
<dbReference type="InterPro" id="IPR027417">
    <property type="entry name" value="P-loop_NTPase"/>
</dbReference>
<reference evidence="7" key="1">
    <citation type="thesis" date="2020" institute="ProQuest LLC" country="789 East Eisenhower Parkway, Ann Arbor, MI, USA">
        <title>Comparative Genomics and Chromosome Evolution.</title>
        <authorList>
            <person name="Mudd A.B."/>
        </authorList>
    </citation>
    <scope>NUCLEOTIDE SEQUENCE</scope>
    <source>
        <strain evidence="7">1538</strain>
        <tissue evidence="7">Blood</tissue>
    </source>
</reference>
<dbReference type="PANTHER" id="PTHR11783">
    <property type="entry name" value="SULFOTRANSFERASE SULT"/>
    <property type="match status" value="1"/>
</dbReference>
<name>A0AAV3ANK7_PYXAD</name>
<evidence type="ECO:0000256" key="1">
    <source>
        <dbReference type="ARBA" id="ARBA00004496"/>
    </source>
</evidence>
<evidence type="ECO:0000313" key="8">
    <source>
        <dbReference type="Proteomes" id="UP001181693"/>
    </source>
</evidence>
<dbReference type="AlphaFoldDB" id="A0AAV3ANK7"/>
<keyword evidence="4 5" id="KW-0808">Transferase</keyword>
<keyword evidence="3" id="KW-0963">Cytoplasm</keyword>
<keyword evidence="8" id="KW-1185">Reference proteome</keyword>
<comment type="subcellular location">
    <subcellularLocation>
        <location evidence="1">Cytoplasm</location>
    </subcellularLocation>
</comment>
<dbReference type="EC" id="2.8.2.-" evidence="5"/>
<evidence type="ECO:0000256" key="3">
    <source>
        <dbReference type="ARBA" id="ARBA00022490"/>
    </source>
</evidence>
<dbReference type="FunFam" id="3.40.50.300:FF:000433">
    <property type="entry name" value="Estrogen sulfotransferase"/>
    <property type="match status" value="1"/>
</dbReference>
<dbReference type="Proteomes" id="UP001181693">
    <property type="component" value="Unassembled WGS sequence"/>
</dbReference>
<dbReference type="Gene3D" id="3.40.50.300">
    <property type="entry name" value="P-loop containing nucleotide triphosphate hydrolases"/>
    <property type="match status" value="1"/>
</dbReference>